<keyword evidence="8 13" id="KW-0406">Ion transport</keyword>
<proteinExistence type="inferred from homology"/>
<comment type="subcellular location">
    <subcellularLocation>
        <location evidence="1">Membrane</location>
        <topology evidence="1">Multi-pass membrane protein</topology>
    </subcellularLocation>
</comment>
<evidence type="ECO:0000256" key="5">
    <source>
        <dbReference type="ARBA" id="ARBA00022692"/>
    </source>
</evidence>
<keyword evidence="9" id="KW-0472">Membrane</keyword>
<evidence type="ECO:0000313" key="14">
    <source>
        <dbReference type="Proteomes" id="UP000887565"/>
    </source>
</evidence>
<keyword evidence="14" id="KW-1185">Reference proteome</keyword>
<dbReference type="WBParaSite" id="nRc.2.0.1.t09850-RA">
    <property type="protein sequence ID" value="nRc.2.0.1.t09850-RA"/>
    <property type="gene ID" value="nRc.2.0.1.g09850"/>
</dbReference>
<dbReference type="Pfam" id="PF00858">
    <property type="entry name" value="ASC"/>
    <property type="match status" value="1"/>
</dbReference>
<organism evidence="14 15">
    <name type="scientific">Romanomermis culicivorax</name>
    <name type="common">Nematode worm</name>
    <dbReference type="NCBI Taxonomy" id="13658"/>
    <lineage>
        <taxon>Eukaryota</taxon>
        <taxon>Metazoa</taxon>
        <taxon>Ecdysozoa</taxon>
        <taxon>Nematoda</taxon>
        <taxon>Enoplea</taxon>
        <taxon>Dorylaimia</taxon>
        <taxon>Mermithida</taxon>
        <taxon>Mermithoidea</taxon>
        <taxon>Mermithidae</taxon>
        <taxon>Romanomermis</taxon>
    </lineage>
</organism>
<sequence length="120" mass="13809">MQSCPRNEAFLPTFTICMDGMSATVMENVYGHTYRTEMSTNILGDTDYTTLKNWMDRNAIVLHVDFETNKIDIMTENQVFTFIDLLRYVASACGLFFGMSLKKEYYASSFISEVDKVFES</sequence>
<evidence type="ECO:0000256" key="1">
    <source>
        <dbReference type="ARBA" id="ARBA00004141"/>
    </source>
</evidence>
<evidence type="ECO:0000256" key="9">
    <source>
        <dbReference type="ARBA" id="ARBA00023136"/>
    </source>
</evidence>
<dbReference type="Gene3D" id="1.10.287.770">
    <property type="entry name" value="YojJ-like"/>
    <property type="match status" value="1"/>
</dbReference>
<dbReference type="Proteomes" id="UP000887565">
    <property type="component" value="Unplaced"/>
</dbReference>
<evidence type="ECO:0000256" key="4">
    <source>
        <dbReference type="ARBA" id="ARBA00022461"/>
    </source>
</evidence>
<evidence type="ECO:0000256" key="7">
    <source>
        <dbReference type="ARBA" id="ARBA00023053"/>
    </source>
</evidence>
<name>A0A915I972_ROMCU</name>
<evidence type="ECO:0000256" key="8">
    <source>
        <dbReference type="ARBA" id="ARBA00023065"/>
    </source>
</evidence>
<comment type="similarity">
    <text evidence="2 13">Belongs to the amiloride-sensitive sodium channel (TC 1.A.6) family.</text>
</comment>
<keyword evidence="11 13" id="KW-0739">Sodium transport</keyword>
<keyword evidence="4 13" id="KW-0894">Sodium channel</keyword>
<accession>A0A915I972</accession>
<evidence type="ECO:0000313" key="15">
    <source>
        <dbReference type="WBParaSite" id="nRc.2.0.1.t09850-RA"/>
    </source>
</evidence>
<evidence type="ECO:0000256" key="13">
    <source>
        <dbReference type="RuleBase" id="RU000679"/>
    </source>
</evidence>
<evidence type="ECO:0000256" key="2">
    <source>
        <dbReference type="ARBA" id="ARBA00007193"/>
    </source>
</evidence>
<keyword evidence="10" id="KW-0325">Glycoprotein</keyword>
<dbReference type="InterPro" id="IPR001873">
    <property type="entry name" value="ENaC"/>
</dbReference>
<keyword evidence="5 13" id="KW-0812">Transmembrane</keyword>
<protein>
    <submittedName>
        <fullName evidence="15">Uncharacterized protein</fullName>
    </submittedName>
</protein>
<keyword evidence="3 13" id="KW-0813">Transport</keyword>
<dbReference type="GO" id="GO:0016020">
    <property type="term" value="C:membrane"/>
    <property type="evidence" value="ECO:0007669"/>
    <property type="project" value="UniProtKB-SubCell"/>
</dbReference>
<evidence type="ECO:0000256" key="10">
    <source>
        <dbReference type="ARBA" id="ARBA00023180"/>
    </source>
</evidence>
<dbReference type="GO" id="GO:0005272">
    <property type="term" value="F:sodium channel activity"/>
    <property type="evidence" value="ECO:0007669"/>
    <property type="project" value="UniProtKB-KW"/>
</dbReference>
<evidence type="ECO:0000256" key="11">
    <source>
        <dbReference type="ARBA" id="ARBA00023201"/>
    </source>
</evidence>
<keyword evidence="12 13" id="KW-0407">Ion channel</keyword>
<dbReference type="AlphaFoldDB" id="A0A915I972"/>
<keyword evidence="7" id="KW-0915">Sodium</keyword>
<evidence type="ECO:0000256" key="3">
    <source>
        <dbReference type="ARBA" id="ARBA00022448"/>
    </source>
</evidence>
<keyword evidence="6" id="KW-1133">Transmembrane helix</keyword>
<evidence type="ECO:0000256" key="12">
    <source>
        <dbReference type="ARBA" id="ARBA00023303"/>
    </source>
</evidence>
<evidence type="ECO:0000256" key="6">
    <source>
        <dbReference type="ARBA" id="ARBA00022989"/>
    </source>
</evidence>
<reference evidence="15" key="1">
    <citation type="submission" date="2022-11" db="UniProtKB">
        <authorList>
            <consortium name="WormBaseParasite"/>
        </authorList>
    </citation>
    <scope>IDENTIFICATION</scope>
</reference>